<sequence length="305" mass="33810">MQTRAESPAARQKLSTAALDLDAYLARIGYDGSLEPTPETLSALHLAHISRIPFSTIEALIAPPLPLDLKRIQQKLVHDRQGGYCVEQNLMFATVLEALGFSVTMLAAKVRSGSPDPRPRPVPRPHLLLSVSFGDRSFLADVGFGGDGLMLPLPFAVGEPADQFGWQFRLVAEEHEYVLQNRQQDQWSDLYSFSLLPQSPTDLVLMHHFCSTHPKSALLNIFWTQRAEDGVRWTFWMDWATESGEGLLVRQGPEGEPERTRVPRDEQAAVLAEKLSLHLPPGALLPVEPIMYRVTGPVANYAAGV</sequence>
<dbReference type="InterPro" id="IPR038765">
    <property type="entry name" value="Papain-like_cys_pep_sf"/>
</dbReference>
<dbReference type="EMBL" id="SOCP01000005">
    <property type="protein sequence ID" value="TDV52025.1"/>
    <property type="molecule type" value="Genomic_DNA"/>
</dbReference>
<proteinExistence type="inferred from homology"/>
<accession>A0A4R7VRD8</accession>
<gene>
    <name evidence="3" type="ORF">CLV71_105156</name>
</gene>
<reference evidence="3 4" key="1">
    <citation type="submission" date="2019-03" db="EMBL/GenBank/DDBJ databases">
        <title>Genomic Encyclopedia of Archaeal and Bacterial Type Strains, Phase II (KMG-II): from individual species to whole genera.</title>
        <authorList>
            <person name="Goeker M."/>
        </authorList>
    </citation>
    <scope>NUCLEOTIDE SEQUENCE [LARGE SCALE GENOMIC DNA]</scope>
    <source>
        <strain evidence="3 4">DSM 45499</strain>
    </source>
</reference>
<keyword evidence="3" id="KW-0808">Transferase</keyword>
<dbReference type="RefSeq" id="WP_133903440.1">
    <property type="nucleotide sequence ID" value="NZ_SOCP01000005.1"/>
</dbReference>
<dbReference type="InterPro" id="IPR001447">
    <property type="entry name" value="Arylamine_N-AcTrfase"/>
</dbReference>
<evidence type="ECO:0000256" key="1">
    <source>
        <dbReference type="ARBA" id="ARBA00006547"/>
    </source>
</evidence>
<dbReference type="Gene3D" id="3.30.2140.10">
    <property type="entry name" value="Arylamine N-acetyltransferase"/>
    <property type="match status" value="1"/>
</dbReference>
<dbReference type="Gene3D" id="2.40.128.150">
    <property type="entry name" value="Cysteine proteinases"/>
    <property type="match status" value="1"/>
</dbReference>
<evidence type="ECO:0000313" key="4">
    <source>
        <dbReference type="Proteomes" id="UP000294927"/>
    </source>
</evidence>
<dbReference type="SUPFAM" id="SSF54001">
    <property type="entry name" value="Cysteine proteinases"/>
    <property type="match status" value="1"/>
</dbReference>
<protein>
    <submittedName>
        <fullName evidence="3">N-hydroxyarylamine O-acetyltransferase</fullName>
    </submittedName>
</protein>
<organism evidence="3 4">
    <name type="scientific">Actinophytocola oryzae</name>
    <dbReference type="NCBI Taxonomy" id="502181"/>
    <lineage>
        <taxon>Bacteria</taxon>
        <taxon>Bacillati</taxon>
        <taxon>Actinomycetota</taxon>
        <taxon>Actinomycetes</taxon>
        <taxon>Pseudonocardiales</taxon>
        <taxon>Pseudonocardiaceae</taxon>
    </lineage>
</organism>
<dbReference type="Proteomes" id="UP000294927">
    <property type="component" value="Unassembled WGS sequence"/>
</dbReference>
<dbReference type="OrthoDB" id="7181050at2"/>
<dbReference type="AlphaFoldDB" id="A0A4R7VRD8"/>
<comment type="caution">
    <text evidence="3">The sequence shown here is derived from an EMBL/GenBank/DDBJ whole genome shotgun (WGS) entry which is preliminary data.</text>
</comment>
<keyword evidence="4" id="KW-1185">Reference proteome</keyword>
<dbReference type="PANTHER" id="PTHR11786">
    <property type="entry name" value="N-HYDROXYARYLAMINE O-ACETYLTRANSFERASE"/>
    <property type="match status" value="1"/>
</dbReference>
<dbReference type="Pfam" id="PF00797">
    <property type="entry name" value="Acetyltransf_2"/>
    <property type="match status" value="1"/>
</dbReference>
<name>A0A4R7VRD8_9PSEU</name>
<dbReference type="PANTHER" id="PTHR11786:SF0">
    <property type="entry name" value="ARYLAMINE N-ACETYLTRANSFERASE 4-RELATED"/>
    <property type="match status" value="1"/>
</dbReference>
<dbReference type="PRINTS" id="PR01543">
    <property type="entry name" value="ANATRNSFRASE"/>
</dbReference>
<dbReference type="GO" id="GO:0016407">
    <property type="term" value="F:acetyltransferase activity"/>
    <property type="evidence" value="ECO:0007669"/>
    <property type="project" value="InterPro"/>
</dbReference>
<evidence type="ECO:0000313" key="3">
    <source>
        <dbReference type="EMBL" id="TDV52025.1"/>
    </source>
</evidence>
<evidence type="ECO:0000256" key="2">
    <source>
        <dbReference type="RuleBase" id="RU003452"/>
    </source>
</evidence>
<comment type="similarity">
    <text evidence="1 2">Belongs to the arylamine N-acetyltransferase family.</text>
</comment>